<name>A0A453DUF9_AEGTS</name>
<reference evidence="2" key="1">
    <citation type="journal article" date="2014" name="Science">
        <title>Ancient hybridizations among the ancestral genomes of bread wheat.</title>
        <authorList>
            <consortium name="International Wheat Genome Sequencing Consortium,"/>
            <person name="Marcussen T."/>
            <person name="Sandve S.R."/>
            <person name="Heier L."/>
            <person name="Spannagl M."/>
            <person name="Pfeifer M."/>
            <person name="Jakobsen K.S."/>
            <person name="Wulff B.B."/>
            <person name="Steuernagel B."/>
            <person name="Mayer K.F."/>
            <person name="Olsen O.A."/>
        </authorList>
    </citation>
    <scope>NUCLEOTIDE SEQUENCE [LARGE SCALE GENOMIC DNA]</scope>
    <source>
        <strain evidence="2">cv. AL8/78</strain>
    </source>
</reference>
<organism evidence="1 2">
    <name type="scientific">Aegilops tauschii subsp. strangulata</name>
    <name type="common">Goatgrass</name>
    <dbReference type="NCBI Taxonomy" id="200361"/>
    <lineage>
        <taxon>Eukaryota</taxon>
        <taxon>Viridiplantae</taxon>
        <taxon>Streptophyta</taxon>
        <taxon>Embryophyta</taxon>
        <taxon>Tracheophyta</taxon>
        <taxon>Spermatophyta</taxon>
        <taxon>Magnoliopsida</taxon>
        <taxon>Liliopsida</taxon>
        <taxon>Poales</taxon>
        <taxon>Poaceae</taxon>
        <taxon>BOP clade</taxon>
        <taxon>Pooideae</taxon>
        <taxon>Triticodae</taxon>
        <taxon>Triticeae</taxon>
        <taxon>Triticinae</taxon>
        <taxon>Aegilops</taxon>
    </lineage>
</organism>
<sequence length="94" mass="10904">RTRRHGPRPALHKKEQKRGERVTLPKPTRVFYPFFVSNFVCLPKHDTWFSLRKKLLLSFYLCYLCSIRVSAHVSREVDVLSLSVQSPGALCSCL</sequence>
<dbReference type="Gramene" id="AET3Gv20090300.18">
    <property type="protein sequence ID" value="AET3Gv20090300.18"/>
    <property type="gene ID" value="AET3Gv20090300"/>
</dbReference>
<evidence type="ECO:0000313" key="1">
    <source>
        <dbReference type="EnsemblPlants" id="AET3Gv20090300.18"/>
    </source>
</evidence>
<reference evidence="1" key="4">
    <citation type="submission" date="2019-03" db="UniProtKB">
        <authorList>
            <consortium name="EnsemblPlants"/>
        </authorList>
    </citation>
    <scope>IDENTIFICATION</scope>
</reference>
<proteinExistence type="predicted"/>
<reference evidence="2" key="2">
    <citation type="journal article" date="2017" name="Nat. Plants">
        <title>The Aegilops tauschii genome reveals multiple impacts of transposons.</title>
        <authorList>
            <person name="Zhao G."/>
            <person name="Zou C."/>
            <person name="Li K."/>
            <person name="Wang K."/>
            <person name="Li T."/>
            <person name="Gao L."/>
            <person name="Zhang X."/>
            <person name="Wang H."/>
            <person name="Yang Z."/>
            <person name="Liu X."/>
            <person name="Jiang W."/>
            <person name="Mao L."/>
            <person name="Kong X."/>
            <person name="Jiao Y."/>
            <person name="Jia J."/>
        </authorList>
    </citation>
    <scope>NUCLEOTIDE SEQUENCE [LARGE SCALE GENOMIC DNA]</scope>
    <source>
        <strain evidence="2">cv. AL8/78</strain>
    </source>
</reference>
<reference evidence="1" key="5">
    <citation type="journal article" date="2021" name="G3 (Bethesda)">
        <title>Aegilops tauschii genome assembly Aet v5.0 features greater sequence contiguity and improved annotation.</title>
        <authorList>
            <person name="Wang L."/>
            <person name="Zhu T."/>
            <person name="Rodriguez J.C."/>
            <person name="Deal K.R."/>
            <person name="Dubcovsky J."/>
            <person name="McGuire P.E."/>
            <person name="Lux T."/>
            <person name="Spannagl M."/>
            <person name="Mayer K.F.X."/>
            <person name="Baldrich P."/>
            <person name="Meyers B.C."/>
            <person name="Huo N."/>
            <person name="Gu Y.Q."/>
            <person name="Zhou H."/>
            <person name="Devos K.M."/>
            <person name="Bennetzen J.L."/>
            <person name="Unver T."/>
            <person name="Budak H."/>
            <person name="Gulick P.J."/>
            <person name="Galiba G."/>
            <person name="Kalapos B."/>
            <person name="Nelson D.R."/>
            <person name="Li P."/>
            <person name="You F.M."/>
            <person name="Luo M.C."/>
            <person name="Dvorak J."/>
        </authorList>
    </citation>
    <scope>NUCLEOTIDE SEQUENCE [LARGE SCALE GENOMIC DNA]</scope>
    <source>
        <strain evidence="1">cv. AL8/78</strain>
    </source>
</reference>
<evidence type="ECO:0000313" key="2">
    <source>
        <dbReference type="Proteomes" id="UP000015105"/>
    </source>
</evidence>
<dbReference type="AlphaFoldDB" id="A0A453DUF9"/>
<keyword evidence="2" id="KW-1185">Reference proteome</keyword>
<accession>A0A453DUF9</accession>
<dbReference type="Proteomes" id="UP000015105">
    <property type="component" value="Chromosome 3D"/>
</dbReference>
<protein>
    <submittedName>
        <fullName evidence="1">Uncharacterized protein</fullName>
    </submittedName>
</protein>
<reference evidence="1" key="3">
    <citation type="journal article" date="2017" name="Nature">
        <title>Genome sequence of the progenitor of the wheat D genome Aegilops tauschii.</title>
        <authorList>
            <person name="Luo M.C."/>
            <person name="Gu Y.Q."/>
            <person name="Puiu D."/>
            <person name="Wang H."/>
            <person name="Twardziok S.O."/>
            <person name="Deal K.R."/>
            <person name="Huo N."/>
            <person name="Zhu T."/>
            <person name="Wang L."/>
            <person name="Wang Y."/>
            <person name="McGuire P.E."/>
            <person name="Liu S."/>
            <person name="Long H."/>
            <person name="Ramasamy R.K."/>
            <person name="Rodriguez J.C."/>
            <person name="Van S.L."/>
            <person name="Yuan L."/>
            <person name="Wang Z."/>
            <person name="Xia Z."/>
            <person name="Xiao L."/>
            <person name="Anderson O.D."/>
            <person name="Ouyang S."/>
            <person name="Liang Y."/>
            <person name="Zimin A.V."/>
            <person name="Pertea G."/>
            <person name="Qi P."/>
            <person name="Bennetzen J.L."/>
            <person name="Dai X."/>
            <person name="Dawson M.W."/>
            <person name="Muller H.G."/>
            <person name="Kugler K."/>
            <person name="Rivarola-Duarte L."/>
            <person name="Spannagl M."/>
            <person name="Mayer K.F.X."/>
            <person name="Lu F.H."/>
            <person name="Bevan M.W."/>
            <person name="Leroy P."/>
            <person name="Li P."/>
            <person name="You F.M."/>
            <person name="Sun Q."/>
            <person name="Liu Z."/>
            <person name="Lyons E."/>
            <person name="Wicker T."/>
            <person name="Salzberg S.L."/>
            <person name="Devos K.M."/>
            <person name="Dvorak J."/>
        </authorList>
    </citation>
    <scope>NUCLEOTIDE SEQUENCE [LARGE SCALE GENOMIC DNA]</scope>
    <source>
        <strain evidence="1">cv. AL8/78</strain>
    </source>
</reference>
<dbReference type="EnsemblPlants" id="AET3Gv20090300.18">
    <property type="protein sequence ID" value="AET3Gv20090300.18"/>
    <property type="gene ID" value="AET3Gv20090300"/>
</dbReference>